<dbReference type="InterPro" id="IPR050406">
    <property type="entry name" value="FGGY_Carb_Kinase"/>
</dbReference>
<comment type="similarity">
    <text evidence="1">Belongs to the FGGY kinase family.</text>
</comment>
<dbReference type="PANTHER" id="PTHR43095">
    <property type="entry name" value="SUGAR KINASE"/>
    <property type="match status" value="1"/>
</dbReference>
<dbReference type="GO" id="GO:0016301">
    <property type="term" value="F:kinase activity"/>
    <property type="evidence" value="ECO:0007669"/>
    <property type="project" value="UniProtKB-KW"/>
</dbReference>
<dbReference type="PANTHER" id="PTHR43095:SF5">
    <property type="entry name" value="XYLULOSE KINASE"/>
    <property type="match status" value="1"/>
</dbReference>
<keyword evidence="2" id="KW-0119">Carbohydrate metabolism</keyword>
<evidence type="ECO:0000313" key="7">
    <source>
        <dbReference type="EMBL" id="MCF4006150.1"/>
    </source>
</evidence>
<dbReference type="Gene3D" id="3.30.420.40">
    <property type="match status" value="2"/>
</dbReference>
<evidence type="ECO:0000256" key="1">
    <source>
        <dbReference type="ARBA" id="ARBA00009156"/>
    </source>
</evidence>
<dbReference type="Pfam" id="PF00370">
    <property type="entry name" value="FGGY_N"/>
    <property type="match status" value="1"/>
</dbReference>
<evidence type="ECO:0000313" key="8">
    <source>
        <dbReference type="Proteomes" id="UP001139336"/>
    </source>
</evidence>
<sequence length="516" mass="54891">MPKLLVGVDVGTQGSKAAVYTTSGKLVGRAYSLHDIRYPGAGRAEMDPEQLLDAAETAIRQAVDQAAARGMNPRDIAAVGVSGILVGQVLLDRDGRVLYPLITSLDTRAEDIAARAARECEPLWVEESGTSTLDAYAAPFLLSWVRENEPEVWREVAHTQSVGPFIAGRLVGQRQPVIDHTHLSGWMVGWDARSRSFSPRQLDAFGIPQEILPDVVASTDVIGDVTSEVSRRTHLPAGTPVIAGAGDVMQSNLAAGQVQPGQAVDVAGTTSILAVGVEGILPEASRRQGLLYSLGTIPGQSLYWGYVRSGGMSLRWFRDEVARVGENDAVYAEFDALAEDVPPGSHGVLFLPYLAGGNPDSPYASGTWLGMESGTDTGILWRSALESVAFEYHSILGAVRDAGMDLSEVLVTGGGAASGTWNQVKADVTGVPWRVPGRVDGPVLADAVLAGVGVGIYPSVAEPLEQWNLGGATHIPRRRSRALYEKAACIRAELLGGPMQEVFARTRELRNLQVEG</sequence>
<dbReference type="Pfam" id="PF02782">
    <property type="entry name" value="FGGY_C"/>
    <property type="match status" value="1"/>
</dbReference>
<reference evidence="7" key="1">
    <citation type="submission" date="2022-01" db="EMBL/GenBank/DDBJ databases">
        <title>Corynebacterium sp. nov isolated from isolated from the feces of the greater white-fronted geese (Anser albifrons) at Poyang Lake, PR China.</title>
        <authorList>
            <person name="Liu Q."/>
        </authorList>
    </citation>
    <scope>NUCLEOTIDE SEQUENCE</scope>
    <source>
        <strain evidence="7">JCM 32435</strain>
    </source>
</reference>
<dbReference type="RefSeq" id="WP_236117925.1">
    <property type="nucleotide sequence ID" value="NZ_JAKGSI010000001.1"/>
</dbReference>
<keyword evidence="8" id="KW-1185">Reference proteome</keyword>
<evidence type="ECO:0000256" key="3">
    <source>
        <dbReference type="ARBA" id="ARBA00022679"/>
    </source>
</evidence>
<dbReference type="InterPro" id="IPR018484">
    <property type="entry name" value="FGGY_N"/>
</dbReference>
<gene>
    <name evidence="7" type="ORF">L1O03_03020</name>
</gene>
<dbReference type="EMBL" id="JAKGSI010000001">
    <property type="protein sequence ID" value="MCF4006150.1"/>
    <property type="molecule type" value="Genomic_DNA"/>
</dbReference>
<dbReference type="InterPro" id="IPR000577">
    <property type="entry name" value="Carb_kinase_FGGY"/>
</dbReference>
<evidence type="ECO:0000259" key="5">
    <source>
        <dbReference type="Pfam" id="PF00370"/>
    </source>
</evidence>
<dbReference type="SUPFAM" id="SSF53067">
    <property type="entry name" value="Actin-like ATPase domain"/>
    <property type="match status" value="2"/>
</dbReference>
<evidence type="ECO:0008006" key="9">
    <source>
        <dbReference type="Google" id="ProtNLM"/>
    </source>
</evidence>
<protein>
    <recommendedName>
        <fullName evidence="9">Sugar kinase</fullName>
    </recommendedName>
</protein>
<keyword evidence="4" id="KW-0418">Kinase</keyword>
<feature type="domain" description="Carbohydrate kinase FGGY N-terminal" evidence="5">
    <location>
        <begin position="5"/>
        <end position="253"/>
    </location>
</feature>
<dbReference type="Proteomes" id="UP001139336">
    <property type="component" value="Unassembled WGS sequence"/>
</dbReference>
<feature type="domain" description="Carbohydrate kinase FGGY C-terminal" evidence="6">
    <location>
        <begin position="266"/>
        <end position="452"/>
    </location>
</feature>
<evidence type="ECO:0000256" key="2">
    <source>
        <dbReference type="ARBA" id="ARBA00022629"/>
    </source>
</evidence>
<organism evidence="7 8">
    <name type="scientific">Corynebacterium uropygiale</name>
    <dbReference type="NCBI Taxonomy" id="1775911"/>
    <lineage>
        <taxon>Bacteria</taxon>
        <taxon>Bacillati</taxon>
        <taxon>Actinomycetota</taxon>
        <taxon>Actinomycetes</taxon>
        <taxon>Mycobacteriales</taxon>
        <taxon>Corynebacteriaceae</taxon>
        <taxon>Corynebacterium</taxon>
    </lineage>
</organism>
<evidence type="ECO:0000259" key="6">
    <source>
        <dbReference type="Pfam" id="PF02782"/>
    </source>
</evidence>
<name>A0A9X1QSE2_9CORY</name>
<comment type="caution">
    <text evidence="7">The sequence shown here is derived from an EMBL/GenBank/DDBJ whole genome shotgun (WGS) entry which is preliminary data.</text>
</comment>
<dbReference type="GO" id="GO:0042732">
    <property type="term" value="P:D-xylose metabolic process"/>
    <property type="evidence" value="ECO:0007669"/>
    <property type="project" value="UniProtKB-KW"/>
</dbReference>
<dbReference type="CDD" id="cd00366">
    <property type="entry name" value="ASKHA_NBD_FGGY"/>
    <property type="match status" value="1"/>
</dbReference>
<evidence type="ECO:0000256" key="4">
    <source>
        <dbReference type="ARBA" id="ARBA00022777"/>
    </source>
</evidence>
<proteinExistence type="inferred from homology"/>
<dbReference type="InterPro" id="IPR043129">
    <property type="entry name" value="ATPase_NBD"/>
</dbReference>
<dbReference type="InterPro" id="IPR018485">
    <property type="entry name" value="FGGY_C"/>
</dbReference>
<dbReference type="PIRSF" id="PIRSF000538">
    <property type="entry name" value="GlpK"/>
    <property type="match status" value="1"/>
</dbReference>
<keyword evidence="2" id="KW-0859">Xylose metabolism</keyword>
<accession>A0A9X1QSE2</accession>
<dbReference type="AlphaFoldDB" id="A0A9X1QSE2"/>
<keyword evidence="3" id="KW-0808">Transferase</keyword>